<feature type="domain" description="Uracil-DNA glycosylase-like" evidence="1">
    <location>
        <begin position="29"/>
        <end position="184"/>
    </location>
</feature>
<reference evidence="2 3" key="1">
    <citation type="submission" date="2017-07" db="EMBL/GenBank/DDBJ databases">
        <title>Streptococcus pluranimalium as cause of bovine abortion.</title>
        <authorList>
            <person name="Rodriguez Campos S."/>
            <person name="Gobeli Brawand S."/>
            <person name="Brodard I."/>
            <person name="Rychener L."/>
            <person name="Perreten V."/>
        </authorList>
    </citation>
    <scope>NUCLEOTIDE SEQUENCE [LARGE SCALE GENOMIC DNA]</scope>
    <source>
        <strain evidence="2 3">14A0014</strain>
    </source>
</reference>
<dbReference type="Gene3D" id="3.40.470.10">
    <property type="entry name" value="Uracil-DNA glycosylase-like domain"/>
    <property type="match status" value="1"/>
</dbReference>
<dbReference type="PANTHER" id="PTHR42160">
    <property type="entry name" value="URACIL-DNA GLYCOSYLASE SUPERFAMILY PROTEIN"/>
    <property type="match status" value="1"/>
</dbReference>
<evidence type="ECO:0000313" key="2">
    <source>
        <dbReference type="EMBL" id="AXJ12933.1"/>
    </source>
</evidence>
<name>A0A345VJN1_9STRE</name>
<dbReference type="SMART" id="SM00986">
    <property type="entry name" value="UDG"/>
    <property type="match status" value="1"/>
</dbReference>
<dbReference type="PANTHER" id="PTHR42160:SF1">
    <property type="entry name" value="URACIL-DNA GLYCOSYLASE SUPERFAMILY PROTEIN"/>
    <property type="match status" value="1"/>
</dbReference>
<evidence type="ECO:0000259" key="1">
    <source>
        <dbReference type="SMART" id="SM00986"/>
    </source>
</evidence>
<gene>
    <name evidence="2" type="ORF">Sp14A_10120</name>
</gene>
<dbReference type="InterPro" id="IPR047124">
    <property type="entry name" value="HI_0220.2"/>
</dbReference>
<proteinExistence type="predicted"/>
<dbReference type="EMBL" id="CP022601">
    <property type="protein sequence ID" value="AXJ12933.1"/>
    <property type="molecule type" value="Genomic_DNA"/>
</dbReference>
<evidence type="ECO:0000313" key="3">
    <source>
        <dbReference type="Proteomes" id="UP000255411"/>
    </source>
</evidence>
<protein>
    <recommendedName>
        <fullName evidence="1">Uracil-DNA glycosylase-like domain-containing protein</fullName>
    </recommendedName>
</protein>
<organism evidence="2 3">
    <name type="scientific">Streptococcus pluranimalium</name>
    <dbReference type="NCBI Taxonomy" id="82348"/>
    <lineage>
        <taxon>Bacteria</taxon>
        <taxon>Bacillati</taxon>
        <taxon>Bacillota</taxon>
        <taxon>Bacilli</taxon>
        <taxon>Lactobacillales</taxon>
        <taxon>Streptococcaceae</taxon>
        <taxon>Streptococcus</taxon>
    </lineage>
</organism>
<dbReference type="SUPFAM" id="SSF52141">
    <property type="entry name" value="Uracil-DNA glycosylase-like"/>
    <property type="match status" value="1"/>
</dbReference>
<dbReference type="InterPro" id="IPR005122">
    <property type="entry name" value="Uracil-DNA_glycosylase-like"/>
</dbReference>
<dbReference type="SMART" id="SM00987">
    <property type="entry name" value="UreE_C"/>
    <property type="match status" value="1"/>
</dbReference>
<dbReference type="CDD" id="cd10033">
    <property type="entry name" value="UDG_like"/>
    <property type="match status" value="1"/>
</dbReference>
<dbReference type="AlphaFoldDB" id="A0A345VJN1"/>
<accession>A0A345VJN1</accession>
<dbReference type="InterPro" id="IPR036895">
    <property type="entry name" value="Uracil-DNA_glycosylase-like_sf"/>
</dbReference>
<sequence>MTMTMTSIYEAIKADTANHVYTADGIEPLYQVSPTAKVLLIGQAPGLKAQEKQKLFQDPSGDRLREWLGVDEQFFYESGQLAILPMDFYFPGKGKSGDLPPRKGQAEKWHSLLMNEMPNITLTLLIGKAAQDYYLTDKRTLTDRVAAYQDYLPDYLPLPHPSPRNNIWLSKHPWFEKELLPDLKKLLRGIFDY</sequence>
<dbReference type="Proteomes" id="UP000255411">
    <property type="component" value="Chromosome"/>
</dbReference>
<dbReference type="Pfam" id="PF03167">
    <property type="entry name" value="UDG"/>
    <property type="match status" value="1"/>
</dbReference>